<evidence type="ECO:0000256" key="1">
    <source>
        <dbReference type="SAM" id="SignalP"/>
    </source>
</evidence>
<evidence type="ECO:0000313" key="2">
    <source>
        <dbReference type="EMBL" id="KAA3678341.1"/>
    </source>
</evidence>
<dbReference type="SUPFAM" id="SSF56436">
    <property type="entry name" value="C-type lectin-like"/>
    <property type="match status" value="1"/>
</dbReference>
<keyword evidence="3" id="KW-1185">Reference proteome</keyword>
<evidence type="ECO:0008006" key="4">
    <source>
        <dbReference type="Google" id="ProtNLM"/>
    </source>
</evidence>
<dbReference type="Proteomes" id="UP000324629">
    <property type="component" value="Unassembled WGS sequence"/>
</dbReference>
<proteinExistence type="predicted"/>
<dbReference type="EMBL" id="QNGE01001138">
    <property type="protein sequence ID" value="KAA3678341.1"/>
    <property type="molecule type" value="Genomic_DNA"/>
</dbReference>
<feature type="signal peptide" evidence="1">
    <location>
        <begin position="1"/>
        <end position="25"/>
    </location>
</feature>
<reference evidence="2 3" key="1">
    <citation type="journal article" date="2019" name="Gigascience">
        <title>Whole-genome sequence of the oriental lung fluke Paragonimus westermani.</title>
        <authorList>
            <person name="Oey H."/>
            <person name="Zakrzewski M."/>
            <person name="Narain K."/>
            <person name="Devi K.R."/>
            <person name="Agatsuma T."/>
            <person name="Nawaratna S."/>
            <person name="Gobert G.N."/>
            <person name="Jones M.K."/>
            <person name="Ragan M.A."/>
            <person name="McManus D.P."/>
            <person name="Krause L."/>
        </authorList>
    </citation>
    <scope>NUCLEOTIDE SEQUENCE [LARGE SCALE GENOMIC DNA]</scope>
    <source>
        <strain evidence="2 3">IND2009</strain>
    </source>
</reference>
<keyword evidence="1" id="KW-0732">Signal</keyword>
<protein>
    <recommendedName>
        <fullName evidence="4">C-type lectin domain-containing protein</fullName>
    </recommendedName>
</protein>
<comment type="caution">
    <text evidence="2">The sequence shown here is derived from an EMBL/GenBank/DDBJ whole genome shotgun (WGS) entry which is preliminary data.</text>
</comment>
<accession>A0A5J4NS65</accession>
<organism evidence="2 3">
    <name type="scientific">Paragonimus westermani</name>
    <dbReference type="NCBI Taxonomy" id="34504"/>
    <lineage>
        <taxon>Eukaryota</taxon>
        <taxon>Metazoa</taxon>
        <taxon>Spiralia</taxon>
        <taxon>Lophotrochozoa</taxon>
        <taxon>Platyhelminthes</taxon>
        <taxon>Trematoda</taxon>
        <taxon>Digenea</taxon>
        <taxon>Plagiorchiida</taxon>
        <taxon>Troglotremata</taxon>
        <taxon>Troglotrematidae</taxon>
        <taxon>Paragonimus</taxon>
    </lineage>
</organism>
<sequence length="211" mass="23924">MLILVSCCPWIIFTTFTVFPSVVHTTDKPAFNPAGCDYIGSGKMYSYAIYSSVFVQYETAKERCAANHKNGRLAWMAEHEDMEKLEYILLYTGYINGNIDYWIDGLLNDSANGCSDGLCTWVADHIGDHLQTHLPMKAQYTFQTAYDENVDQSYLAPVLSLVAHRVGQDRVERKAVNQFEYHGFICSFPVQFTPQCPDGFSPVPNFSERLE</sequence>
<feature type="chain" id="PRO_5023897872" description="C-type lectin domain-containing protein" evidence="1">
    <location>
        <begin position="26"/>
        <end position="211"/>
    </location>
</feature>
<evidence type="ECO:0000313" key="3">
    <source>
        <dbReference type="Proteomes" id="UP000324629"/>
    </source>
</evidence>
<dbReference type="InterPro" id="IPR016187">
    <property type="entry name" value="CTDL_fold"/>
</dbReference>
<gene>
    <name evidence="2" type="ORF">DEA37_0012873</name>
</gene>
<name>A0A5J4NS65_9TREM</name>
<dbReference type="AlphaFoldDB" id="A0A5J4NS65"/>